<dbReference type="OrthoDB" id="1090267at2"/>
<dbReference type="InterPro" id="IPR019734">
    <property type="entry name" value="TPR_rpt"/>
</dbReference>
<dbReference type="Pfam" id="PF13424">
    <property type="entry name" value="TPR_12"/>
    <property type="match status" value="1"/>
</dbReference>
<evidence type="ECO:0000256" key="1">
    <source>
        <dbReference type="PROSITE-ProRule" id="PRU00339"/>
    </source>
</evidence>
<evidence type="ECO:0000313" key="4">
    <source>
        <dbReference type="EMBL" id="KQC29489.1"/>
    </source>
</evidence>
<evidence type="ECO:0000259" key="3">
    <source>
        <dbReference type="SMART" id="SM00421"/>
    </source>
</evidence>
<dbReference type="GO" id="GO:0003677">
    <property type="term" value="F:DNA binding"/>
    <property type="evidence" value="ECO:0007669"/>
    <property type="project" value="InterPro"/>
</dbReference>
<accession>A0A0Q1BGJ6</accession>
<dbReference type="InterPro" id="IPR011990">
    <property type="entry name" value="TPR-like_helical_dom_sf"/>
</dbReference>
<dbReference type="STRING" id="346185.AAY42_05960"/>
<dbReference type="InterPro" id="IPR026000">
    <property type="entry name" value="Apc5_dom"/>
</dbReference>
<evidence type="ECO:0000313" key="5">
    <source>
        <dbReference type="Proteomes" id="UP000050827"/>
    </source>
</evidence>
<keyword evidence="2" id="KW-0472">Membrane</keyword>
<reference evidence="4 5" key="1">
    <citation type="submission" date="2015-04" db="EMBL/GenBank/DDBJ databases">
        <title>Complete genome of flavobacterium.</title>
        <authorList>
            <person name="Kwon Y.M."/>
            <person name="Kim S.-J."/>
        </authorList>
    </citation>
    <scope>NUCLEOTIDE SEQUENCE [LARGE SCALE GENOMIC DNA]</scope>
    <source>
        <strain evidence="4 5">DK169</strain>
    </source>
</reference>
<keyword evidence="5" id="KW-1185">Reference proteome</keyword>
<dbReference type="InterPro" id="IPR000792">
    <property type="entry name" value="Tscrpt_reg_LuxR_C"/>
</dbReference>
<sequence length="614" mass="70349">MKPLPLFFFFLCSCFVLKTQAQENQKKIDSILKIINETSIDTIKAGNYLELSNLTMYNNQKATIGYIEKAASIYKKTNNDKGVAKLYAQKANYYYRLGEIDSARHYLVNSVDKSFFMGDTLRGAVIRHNIGILDHYQGNAESAKHIMDLNIPIFKKYNDTLHLGNAFLLKGKIGISDGFFNIALKETFNALKIHRELQDDFRIAEDLLQIGIIYQSTGENKKAVDIFNESIAHYKKVESNQSIAQVLNYMADSKIKLKHFDSARKDLEDALSLSQELEYTSNIARTYHNKGILEYHSGNYTRAINNFGSSLDIWKTVGSPNNEANTLFYLGRSYLKQKEASKAIQFFDESIELAQSIKDPEVLSKVYLEKSVALEALQKHEEALTYFKRNKSISDSIFTLNREKATLELKTIYETEKKEQEIAFLEQQAKINKLEKLLLGIGLGLSLLIFSIGFYALYQKMKRNKLEKAQVDTELAFKRKELTTHALHLAKKNETLESLRQKAEELKSDENGQDISQLINTINFDLQDDNNWENFARYFEEVHKDFNSKVAKKHPEITPNELRLIALIKMNLSSKEIANILNISIPGVKKARQRLRKKMNLSTTDSLENAVLSI</sequence>
<dbReference type="Gene3D" id="1.10.10.10">
    <property type="entry name" value="Winged helix-like DNA-binding domain superfamily/Winged helix DNA-binding domain"/>
    <property type="match status" value="1"/>
</dbReference>
<dbReference type="InterPro" id="IPR016032">
    <property type="entry name" value="Sig_transdc_resp-reg_C-effctor"/>
</dbReference>
<dbReference type="PANTHER" id="PTHR10098">
    <property type="entry name" value="RAPSYN-RELATED"/>
    <property type="match status" value="1"/>
</dbReference>
<dbReference type="SUPFAM" id="SSF46894">
    <property type="entry name" value="C-terminal effector domain of the bipartite response regulators"/>
    <property type="match status" value="1"/>
</dbReference>
<dbReference type="Pfam" id="PF12862">
    <property type="entry name" value="ANAPC5"/>
    <property type="match status" value="1"/>
</dbReference>
<feature type="repeat" description="TPR" evidence="1">
    <location>
        <begin position="324"/>
        <end position="357"/>
    </location>
</feature>
<evidence type="ECO:0000256" key="2">
    <source>
        <dbReference type="SAM" id="Phobius"/>
    </source>
</evidence>
<comment type="caution">
    <text evidence="4">The sequence shown here is derived from an EMBL/GenBank/DDBJ whole genome shotgun (WGS) entry which is preliminary data.</text>
</comment>
<dbReference type="AlphaFoldDB" id="A0A0Q1BGJ6"/>
<keyword evidence="1" id="KW-0802">TPR repeat</keyword>
<dbReference type="PATRIC" id="fig|1547436.3.peg.1236"/>
<gene>
    <name evidence="4" type="ORF">AAY42_05960</name>
</gene>
<dbReference type="EMBL" id="LCTZ01000002">
    <property type="protein sequence ID" value="KQC29489.1"/>
    <property type="molecule type" value="Genomic_DNA"/>
</dbReference>
<proteinExistence type="predicted"/>
<organism evidence="4 5">
    <name type="scientific">Flagellimonas eckloniae</name>
    <dbReference type="NCBI Taxonomy" id="346185"/>
    <lineage>
        <taxon>Bacteria</taxon>
        <taxon>Pseudomonadati</taxon>
        <taxon>Bacteroidota</taxon>
        <taxon>Flavobacteriia</taxon>
        <taxon>Flavobacteriales</taxon>
        <taxon>Flavobacteriaceae</taxon>
        <taxon>Flagellimonas</taxon>
    </lineage>
</organism>
<dbReference type="RefSeq" id="WP_055393319.1">
    <property type="nucleotide sequence ID" value="NZ_LCTZ01000002.1"/>
</dbReference>
<protein>
    <recommendedName>
        <fullName evidence="3">HTH luxR-type domain-containing protein</fullName>
    </recommendedName>
</protein>
<dbReference type="SUPFAM" id="SSF48452">
    <property type="entry name" value="TPR-like"/>
    <property type="match status" value="2"/>
</dbReference>
<feature type="transmembrane region" description="Helical" evidence="2">
    <location>
        <begin position="437"/>
        <end position="458"/>
    </location>
</feature>
<dbReference type="Gene3D" id="1.25.40.10">
    <property type="entry name" value="Tetratricopeptide repeat domain"/>
    <property type="match status" value="3"/>
</dbReference>
<dbReference type="SMART" id="SM00028">
    <property type="entry name" value="TPR"/>
    <property type="match status" value="6"/>
</dbReference>
<dbReference type="PANTHER" id="PTHR10098:SF108">
    <property type="entry name" value="TETRATRICOPEPTIDE REPEAT PROTEIN 28"/>
    <property type="match status" value="1"/>
</dbReference>
<dbReference type="GO" id="GO:0006355">
    <property type="term" value="P:regulation of DNA-templated transcription"/>
    <property type="evidence" value="ECO:0007669"/>
    <property type="project" value="InterPro"/>
</dbReference>
<keyword evidence="2" id="KW-1133">Transmembrane helix</keyword>
<dbReference type="Proteomes" id="UP000050827">
    <property type="component" value="Unassembled WGS sequence"/>
</dbReference>
<dbReference type="PROSITE" id="PS50005">
    <property type="entry name" value="TPR"/>
    <property type="match status" value="1"/>
</dbReference>
<dbReference type="SMART" id="SM00421">
    <property type="entry name" value="HTH_LUXR"/>
    <property type="match status" value="1"/>
</dbReference>
<dbReference type="InterPro" id="IPR036388">
    <property type="entry name" value="WH-like_DNA-bd_sf"/>
</dbReference>
<name>A0A0Q1BGJ6_9FLAO</name>
<keyword evidence="2" id="KW-0812">Transmembrane</keyword>
<feature type="domain" description="HTH luxR-type" evidence="3">
    <location>
        <begin position="554"/>
        <end position="611"/>
    </location>
</feature>